<keyword evidence="1" id="KW-0812">Transmembrane</keyword>
<sequence>MSQQQLPEEWFVRNRRVNAVVAWLFTVLLVVGAVGYLLDGLLVDTTLALAAAAVALVPPVVYRSWRRTVPWALLLVATVPIGVGAYGPSFLDDVASGIGIATLALLAISALQLTTDLRMTPTVAVGFVVVTTLAFTGFWALGSAASARYLGTPFVADNTALMVVFTAALLGSLVAGGVFRWYFRRRLRETYEETGVEGVSA</sequence>
<feature type="transmembrane region" description="Helical" evidence="1">
    <location>
        <begin position="69"/>
        <end position="88"/>
    </location>
</feature>
<evidence type="ECO:0000313" key="2">
    <source>
        <dbReference type="EMBL" id="MFD1514987.1"/>
    </source>
</evidence>
<comment type="caution">
    <text evidence="2">The sequence shown here is derived from an EMBL/GenBank/DDBJ whole genome shotgun (WGS) entry which is preliminary data.</text>
</comment>
<evidence type="ECO:0000313" key="3">
    <source>
        <dbReference type="Proteomes" id="UP001597187"/>
    </source>
</evidence>
<feature type="transmembrane region" description="Helical" evidence="1">
    <location>
        <begin position="20"/>
        <end position="38"/>
    </location>
</feature>
<keyword evidence="1" id="KW-0472">Membrane</keyword>
<organism evidence="2 3">
    <name type="scientific">Halomarina rubra</name>
    <dbReference type="NCBI Taxonomy" id="2071873"/>
    <lineage>
        <taxon>Archaea</taxon>
        <taxon>Methanobacteriati</taxon>
        <taxon>Methanobacteriota</taxon>
        <taxon>Stenosarchaea group</taxon>
        <taxon>Halobacteria</taxon>
        <taxon>Halobacteriales</taxon>
        <taxon>Natronomonadaceae</taxon>
        <taxon>Halomarina</taxon>
    </lineage>
</organism>
<feature type="transmembrane region" description="Helical" evidence="1">
    <location>
        <begin position="44"/>
        <end position="62"/>
    </location>
</feature>
<dbReference type="RefSeq" id="WP_250874913.1">
    <property type="nucleotide sequence ID" value="NZ_JALXFV010000008.1"/>
</dbReference>
<keyword evidence="3" id="KW-1185">Reference proteome</keyword>
<dbReference type="AlphaFoldDB" id="A0ABD6AZ02"/>
<feature type="transmembrane region" description="Helical" evidence="1">
    <location>
        <begin position="94"/>
        <end position="111"/>
    </location>
</feature>
<accession>A0ABD6AZ02</accession>
<gene>
    <name evidence="2" type="ORF">ACFSBT_17035</name>
</gene>
<name>A0ABD6AZ02_9EURY</name>
<protein>
    <submittedName>
        <fullName evidence="2">Uncharacterized protein</fullName>
    </submittedName>
</protein>
<evidence type="ECO:0000256" key="1">
    <source>
        <dbReference type="SAM" id="Phobius"/>
    </source>
</evidence>
<reference evidence="2 3" key="1">
    <citation type="journal article" date="2019" name="Int. J. Syst. Evol. Microbiol.">
        <title>The Global Catalogue of Microorganisms (GCM) 10K type strain sequencing project: providing services to taxonomists for standard genome sequencing and annotation.</title>
        <authorList>
            <consortium name="The Broad Institute Genomics Platform"/>
            <consortium name="The Broad Institute Genome Sequencing Center for Infectious Disease"/>
            <person name="Wu L."/>
            <person name="Ma J."/>
        </authorList>
    </citation>
    <scope>NUCLEOTIDE SEQUENCE [LARGE SCALE GENOMIC DNA]</scope>
    <source>
        <strain evidence="2 3">CGMCC 1.12563</strain>
    </source>
</reference>
<proteinExistence type="predicted"/>
<dbReference type="Proteomes" id="UP001597187">
    <property type="component" value="Unassembled WGS sequence"/>
</dbReference>
<feature type="transmembrane region" description="Helical" evidence="1">
    <location>
        <begin position="123"/>
        <end position="141"/>
    </location>
</feature>
<feature type="transmembrane region" description="Helical" evidence="1">
    <location>
        <begin position="161"/>
        <end position="183"/>
    </location>
</feature>
<dbReference type="EMBL" id="JBHUDC010000008">
    <property type="protein sequence ID" value="MFD1514987.1"/>
    <property type="molecule type" value="Genomic_DNA"/>
</dbReference>
<keyword evidence="1" id="KW-1133">Transmembrane helix</keyword>